<dbReference type="Proteomes" id="UP000305202">
    <property type="component" value="Unassembled WGS sequence"/>
</dbReference>
<dbReference type="CDD" id="cd01741">
    <property type="entry name" value="GATase1_1"/>
    <property type="match status" value="1"/>
</dbReference>
<dbReference type="EMBL" id="SZPQ01000009">
    <property type="protein sequence ID" value="TKI07006.1"/>
    <property type="molecule type" value="Genomic_DNA"/>
</dbReference>
<dbReference type="SUPFAM" id="SSF52317">
    <property type="entry name" value="Class I glutamine amidotransferase-like"/>
    <property type="match status" value="1"/>
</dbReference>
<evidence type="ECO:0000313" key="2">
    <source>
        <dbReference type="EMBL" id="TKI07006.1"/>
    </source>
</evidence>
<dbReference type="InterPro" id="IPR044992">
    <property type="entry name" value="ChyE-like"/>
</dbReference>
<evidence type="ECO:0000313" key="3">
    <source>
        <dbReference type="Proteomes" id="UP000305202"/>
    </source>
</evidence>
<keyword evidence="2" id="KW-0315">Glutamine amidotransferase</keyword>
<name>A0ABY2SMY6_9HYPH</name>
<dbReference type="Pfam" id="PF00117">
    <property type="entry name" value="GATase"/>
    <property type="match status" value="1"/>
</dbReference>
<accession>A0ABY2SMY6</accession>
<dbReference type="Gene3D" id="3.40.50.880">
    <property type="match status" value="1"/>
</dbReference>
<reference evidence="2 3" key="1">
    <citation type="submission" date="2019-04" db="EMBL/GenBank/DDBJ databases">
        <authorList>
            <person name="Li M."/>
            <person name="Gao C."/>
        </authorList>
    </citation>
    <scope>NUCLEOTIDE SEQUENCE [LARGE SCALE GENOMIC DNA]</scope>
    <source>
        <strain evidence="2 3">BGMRC 2031</strain>
    </source>
</reference>
<sequence>MPPRAIVILQTGDAPPDVERISGNYDRLFSDAAQLKTGEVEVVHLPAGERPGDPGDYRGILITGSSAMVTDRLPWSEFAADWLRRAMAAQVPIFGVCYGHQLLAYALGGEVDFHPDGMEVGTQRIDMLDEAAREPLLGSLPARFGAHLIHSQTVTVPPPGATVLARSSQDAHQILRYRDNVLTVQFHPEFTADVMRGFVRCMAQSMPEQQHELANIGRQVAETPVSRSLMARFVRTYMTE</sequence>
<dbReference type="PANTHER" id="PTHR42695:SF5">
    <property type="entry name" value="GLUTAMINE AMIDOTRANSFERASE YLR126C-RELATED"/>
    <property type="match status" value="1"/>
</dbReference>
<dbReference type="PROSITE" id="PS51273">
    <property type="entry name" value="GATASE_TYPE_1"/>
    <property type="match status" value="1"/>
</dbReference>
<dbReference type="InterPro" id="IPR017926">
    <property type="entry name" value="GATASE"/>
</dbReference>
<proteinExistence type="predicted"/>
<comment type="caution">
    <text evidence="2">The sequence shown here is derived from an EMBL/GenBank/DDBJ whole genome shotgun (WGS) entry which is preliminary data.</text>
</comment>
<keyword evidence="3" id="KW-1185">Reference proteome</keyword>
<gene>
    <name evidence="2" type="ORF">FCN80_08320</name>
</gene>
<feature type="domain" description="Glutamine amidotransferase" evidence="1">
    <location>
        <begin position="54"/>
        <end position="193"/>
    </location>
</feature>
<organism evidence="2 3">
    <name type="scientific">Martelella alba</name>
    <dbReference type="NCBI Taxonomy" id="2590451"/>
    <lineage>
        <taxon>Bacteria</taxon>
        <taxon>Pseudomonadati</taxon>
        <taxon>Pseudomonadota</taxon>
        <taxon>Alphaproteobacteria</taxon>
        <taxon>Hyphomicrobiales</taxon>
        <taxon>Aurantimonadaceae</taxon>
        <taxon>Martelella</taxon>
    </lineage>
</organism>
<dbReference type="InterPro" id="IPR029062">
    <property type="entry name" value="Class_I_gatase-like"/>
</dbReference>
<protein>
    <submittedName>
        <fullName evidence="2">Glutamine amidotransferase</fullName>
    </submittedName>
</protein>
<dbReference type="NCBIfam" id="NF006562">
    <property type="entry name" value="PRK09065.1"/>
    <property type="match status" value="1"/>
</dbReference>
<evidence type="ECO:0000259" key="1">
    <source>
        <dbReference type="Pfam" id="PF00117"/>
    </source>
</evidence>
<dbReference type="PANTHER" id="PTHR42695">
    <property type="entry name" value="GLUTAMINE AMIDOTRANSFERASE YLR126C-RELATED"/>
    <property type="match status" value="1"/>
</dbReference>